<dbReference type="Pfam" id="PF09179">
    <property type="entry name" value="TilS"/>
    <property type="match status" value="1"/>
</dbReference>
<keyword evidence="3" id="KW-0963">Cytoplasm</keyword>
<evidence type="ECO:0000256" key="4">
    <source>
        <dbReference type="ARBA" id="ARBA00022598"/>
    </source>
</evidence>
<dbReference type="SUPFAM" id="SSF56037">
    <property type="entry name" value="PheT/TilS domain"/>
    <property type="match status" value="1"/>
</dbReference>
<dbReference type="SUPFAM" id="SSF82829">
    <property type="entry name" value="MesJ substrate recognition domain-like"/>
    <property type="match status" value="1"/>
</dbReference>
<dbReference type="GO" id="GO:0008033">
    <property type="term" value="P:tRNA processing"/>
    <property type="evidence" value="ECO:0007669"/>
    <property type="project" value="UniProtKB-KW"/>
</dbReference>
<dbReference type="Pfam" id="PF11734">
    <property type="entry name" value="TilS_C"/>
    <property type="match status" value="1"/>
</dbReference>
<dbReference type="GO" id="GO:0005524">
    <property type="term" value="F:ATP binding"/>
    <property type="evidence" value="ECO:0007669"/>
    <property type="project" value="UniProtKB-KW"/>
</dbReference>
<dbReference type="EC" id="6.3.4.19" evidence="2"/>
<evidence type="ECO:0000256" key="3">
    <source>
        <dbReference type="ARBA" id="ARBA00022490"/>
    </source>
</evidence>
<dbReference type="AlphaFoldDB" id="A0A160TBY9"/>
<dbReference type="NCBIfam" id="TIGR02432">
    <property type="entry name" value="lysidine_TilS_N"/>
    <property type="match status" value="1"/>
</dbReference>
<dbReference type="InterPro" id="IPR014729">
    <property type="entry name" value="Rossmann-like_a/b/a_fold"/>
</dbReference>
<dbReference type="InterPro" id="IPR012796">
    <property type="entry name" value="Lysidine-tRNA-synth_C"/>
</dbReference>
<keyword evidence="5" id="KW-0819">tRNA processing</keyword>
<gene>
    <name evidence="10" type="ORF">MGWOODY_Tha2968</name>
</gene>
<evidence type="ECO:0000256" key="1">
    <source>
        <dbReference type="ARBA" id="ARBA00004496"/>
    </source>
</evidence>
<protein>
    <recommendedName>
        <fullName evidence="2">tRNA(Ile)-lysidine synthetase</fullName>
        <ecNumber evidence="2">6.3.4.19</ecNumber>
    </recommendedName>
</protein>
<name>A0A160TBY9_9ZZZZ</name>
<dbReference type="InterPro" id="IPR015262">
    <property type="entry name" value="tRNA_Ile_lys_synt_subst-bd"/>
</dbReference>
<dbReference type="SUPFAM" id="SSF52402">
    <property type="entry name" value="Adenine nucleotide alpha hydrolases-like"/>
    <property type="match status" value="1"/>
</dbReference>
<dbReference type="Pfam" id="PF01171">
    <property type="entry name" value="ATP_bind_3"/>
    <property type="match status" value="1"/>
</dbReference>
<keyword evidence="7" id="KW-0067">ATP-binding</keyword>
<evidence type="ECO:0000256" key="8">
    <source>
        <dbReference type="ARBA" id="ARBA00048539"/>
    </source>
</evidence>
<reference evidence="10" key="1">
    <citation type="submission" date="2015-10" db="EMBL/GenBank/DDBJ databases">
        <authorList>
            <person name="Gilbert D.G."/>
        </authorList>
    </citation>
    <scope>NUCLEOTIDE SEQUENCE</scope>
</reference>
<feature type="domain" description="Lysidine-tRNA(Ile) synthetase C-terminal" evidence="9">
    <location>
        <begin position="370"/>
        <end position="439"/>
    </location>
</feature>
<evidence type="ECO:0000313" key="10">
    <source>
        <dbReference type="EMBL" id="CUS41920.1"/>
    </source>
</evidence>
<dbReference type="GO" id="GO:0032267">
    <property type="term" value="F:tRNA(Ile)-lysidine synthase activity"/>
    <property type="evidence" value="ECO:0007669"/>
    <property type="project" value="UniProtKB-EC"/>
</dbReference>
<dbReference type="Gene3D" id="1.20.59.20">
    <property type="match status" value="1"/>
</dbReference>
<evidence type="ECO:0000256" key="5">
    <source>
        <dbReference type="ARBA" id="ARBA00022694"/>
    </source>
</evidence>
<dbReference type="CDD" id="cd01992">
    <property type="entry name" value="TilS_N"/>
    <property type="match status" value="1"/>
</dbReference>
<comment type="catalytic activity">
    <reaction evidence="8">
        <text>cytidine(34) in tRNA(Ile2) + L-lysine + ATP = lysidine(34) in tRNA(Ile2) + AMP + diphosphate + H(+)</text>
        <dbReference type="Rhea" id="RHEA:43744"/>
        <dbReference type="Rhea" id="RHEA-COMP:10625"/>
        <dbReference type="Rhea" id="RHEA-COMP:10670"/>
        <dbReference type="ChEBI" id="CHEBI:15378"/>
        <dbReference type="ChEBI" id="CHEBI:30616"/>
        <dbReference type="ChEBI" id="CHEBI:32551"/>
        <dbReference type="ChEBI" id="CHEBI:33019"/>
        <dbReference type="ChEBI" id="CHEBI:82748"/>
        <dbReference type="ChEBI" id="CHEBI:83665"/>
        <dbReference type="ChEBI" id="CHEBI:456215"/>
        <dbReference type="EC" id="6.3.4.19"/>
    </reaction>
</comment>
<comment type="subcellular location">
    <subcellularLocation>
        <location evidence="1">Cytoplasm</location>
    </subcellularLocation>
</comment>
<evidence type="ECO:0000256" key="7">
    <source>
        <dbReference type="ARBA" id="ARBA00022840"/>
    </source>
</evidence>
<keyword evidence="6" id="KW-0547">Nucleotide-binding</keyword>
<organism evidence="10">
    <name type="scientific">hydrothermal vent metagenome</name>
    <dbReference type="NCBI Taxonomy" id="652676"/>
    <lineage>
        <taxon>unclassified sequences</taxon>
        <taxon>metagenomes</taxon>
        <taxon>ecological metagenomes</taxon>
    </lineage>
</organism>
<dbReference type="InterPro" id="IPR011063">
    <property type="entry name" value="TilS/TtcA_N"/>
</dbReference>
<dbReference type="PANTHER" id="PTHR43033:SF1">
    <property type="entry name" value="TRNA(ILE)-LYSIDINE SYNTHASE-RELATED"/>
    <property type="match status" value="1"/>
</dbReference>
<dbReference type="PANTHER" id="PTHR43033">
    <property type="entry name" value="TRNA(ILE)-LYSIDINE SYNTHASE-RELATED"/>
    <property type="match status" value="1"/>
</dbReference>
<evidence type="ECO:0000256" key="2">
    <source>
        <dbReference type="ARBA" id="ARBA00013267"/>
    </source>
</evidence>
<keyword evidence="4 10" id="KW-0436">Ligase</keyword>
<dbReference type="InterPro" id="IPR012795">
    <property type="entry name" value="tRNA_Ile_lys_synt_N"/>
</dbReference>
<accession>A0A160TBY9</accession>
<dbReference type="EMBL" id="CZQC01000058">
    <property type="protein sequence ID" value="CUS41920.1"/>
    <property type="molecule type" value="Genomic_DNA"/>
</dbReference>
<evidence type="ECO:0000259" key="9">
    <source>
        <dbReference type="SMART" id="SM00977"/>
    </source>
</evidence>
<proteinExistence type="inferred from homology"/>
<dbReference type="HAMAP" id="MF_01161">
    <property type="entry name" value="tRNA_Ile_lys_synt"/>
    <property type="match status" value="1"/>
</dbReference>
<dbReference type="InterPro" id="IPR012094">
    <property type="entry name" value="tRNA_Ile_lys_synt"/>
</dbReference>
<dbReference type="SMART" id="SM00977">
    <property type="entry name" value="TilS_C"/>
    <property type="match status" value="1"/>
</dbReference>
<sequence length="441" mass="49272">MTTLDLTHHLTAALAPMLGEEGRLIVGFSGGLDSSVLLHALAQNDGLKARLIALHVHHGLSPNADVWEAHCQAVSENLGVAFISARVTVTGDGNGIEQAARNARYDVFQQHANSHDLVLVAHHNDDQVETFFQRLFRGSGLTGLASMAAVRPLFDDSDVLLVRPLLDVSRKQLEAYAQAQQLTWVEDESNTDTRYERNWWRNELLPQIWQRFTGREESLKRTLEQLQSDQALLQELLKPEIDACIAYCDWPGTNELICSIAALNDKPKHHRPYLLRGWLAGCGVPMPSAAMLERIQREVIEAAEDRNPQVVLGDICVRRYQQHLYVTRQLDDVTPCIIDLGSNTQFVWAGSTITVTNTSEEGLASGRYDLIPAYSCVGQTLRPAGRPQKTLKHIWQENSIPPWLRDRWPLLLQDGKLCAVVGICNDQTVVVAQGYAVKWLS</sequence>
<dbReference type="GO" id="GO:0005737">
    <property type="term" value="C:cytoplasm"/>
    <property type="evidence" value="ECO:0007669"/>
    <property type="project" value="UniProtKB-SubCell"/>
</dbReference>
<dbReference type="Gene3D" id="3.40.50.620">
    <property type="entry name" value="HUPs"/>
    <property type="match status" value="1"/>
</dbReference>
<dbReference type="NCBIfam" id="TIGR02433">
    <property type="entry name" value="lysidine_TilS_C"/>
    <property type="match status" value="1"/>
</dbReference>
<evidence type="ECO:0000256" key="6">
    <source>
        <dbReference type="ARBA" id="ARBA00022741"/>
    </source>
</evidence>